<feature type="domain" description="Serine/threonine specific protein phosphatases" evidence="6">
    <location>
        <begin position="105"/>
        <end position="110"/>
    </location>
</feature>
<dbReference type="STRING" id="993615.L2GNI0"/>
<dbReference type="PRINTS" id="PR00114">
    <property type="entry name" value="STPHPHTASE"/>
</dbReference>
<dbReference type="Proteomes" id="UP000011082">
    <property type="component" value="Unassembled WGS sequence"/>
</dbReference>
<gene>
    <name evidence="7" type="ORF">VICG_00495</name>
</gene>
<keyword evidence="2 5" id="KW-0378">Hydrolase</keyword>
<dbReference type="OrthoDB" id="1930084at2759"/>
<dbReference type="RefSeq" id="XP_007603947.1">
    <property type="nucleotide sequence ID" value="XM_007603885.1"/>
</dbReference>
<keyword evidence="8" id="KW-1185">Reference proteome</keyword>
<keyword evidence="1" id="KW-0479">Metal-binding</keyword>
<comment type="similarity">
    <text evidence="5">Belongs to the PPP phosphatase family.</text>
</comment>
<dbReference type="SMART" id="SM00156">
    <property type="entry name" value="PP2Ac"/>
    <property type="match status" value="1"/>
</dbReference>
<evidence type="ECO:0000256" key="5">
    <source>
        <dbReference type="RuleBase" id="RU004273"/>
    </source>
</evidence>
<evidence type="ECO:0000259" key="6">
    <source>
        <dbReference type="PROSITE" id="PS00125"/>
    </source>
</evidence>
<comment type="catalytic activity">
    <reaction evidence="4 5">
        <text>O-phospho-L-threonyl-[protein] + H2O = L-threonyl-[protein] + phosphate</text>
        <dbReference type="Rhea" id="RHEA:47004"/>
        <dbReference type="Rhea" id="RHEA-COMP:11060"/>
        <dbReference type="Rhea" id="RHEA-COMP:11605"/>
        <dbReference type="ChEBI" id="CHEBI:15377"/>
        <dbReference type="ChEBI" id="CHEBI:30013"/>
        <dbReference type="ChEBI" id="CHEBI:43474"/>
        <dbReference type="ChEBI" id="CHEBI:61977"/>
        <dbReference type="EC" id="3.1.3.16"/>
    </reaction>
</comment>
<name>L2GNI0_VITCO</name>
<evidence type="ECO:0000256" key="1">
    <source>
        <dbReference type="ARBA" id="ARBA00022723"/>
    </source>
</evidence>
<evidence type="ECO:0000313" key="7">
    <source>
        <dbReference type="EMBL" id="ELA42396.1"/>
    </source>
</evidence>
<dbReference type="GO" id="GO:0046872">
    <property type="term" value="F:metal ion binding"/>
    <property type="evidence" value="ECO:0007669"/>
    <property type="project" value="UniProtKB-KW"/>
</dbReference>
<dbReference type="PANTHER" id="PTHR45619">
    <property type="entry name" value="SERINE/THREONINE-PROTEIN PHOSPHATASE PP2A-RELATED"/>
    <property type="match status" value="1"/>
</dbReference>
<evidence type="ECO:0000313" key="8">
    <source>
        <dbReference type="Proteomes" id="UP000011082"/>
    </source>
</evidence>
<dbReference type="GeneID" id="19881212"/>
<dbReference type="GO" id="GO:0004722">
    <property type="term" value="F:protein serine/threonine phosphatase activity"/>
    <property type="evidence" value="ECO:0007669"/>
    <property type="project" value="UniProtKB-EC"/>
</dbReference>
<dbReference type="SUPFAM" id="SSF56300">
    <property type="entry name" value="Metallo-dependent phosphatases"/>
    <property type="match status" value="1"/>
</dbReference>
<evidence type="ECO:0000256" key="3">
    <source>
        <dbReference type="ARBA" id="ARBA00023211"/>
    </source>
</evidence>
<dbReference type="Gene3D" id="3.60.21.10">
    <property type="match status" value="1"/>
</dbReference>
<evidence type="ECO:0000256" key="2">
    <source>
        <dbReference type="ARBA" id="ARBA00022801"/>
    </source>
</evidence>
<dbReference type="InterPro" id="IPR006186">
    <property type="entry name" value="Ser/Thr-sp_prot-phosphatase"/>
</dbReference>
<dbReference type="PROSITE" id="PS00125">
    <property type="entry name" value="SER_THR_PHOSPHATASE"/>
    <property type="match status" value="1"/>
</dbReference>
<sequence length="296" mass="33818">MKEQLGQLKRHELLDEEEISEICSKAIEILILEPNIKRVNSPTIVVGDIHGQFSDLLQIFNSHGTPENVHYVFLGDFVDRGENSLECILCLLIYKIHYPANVTLLRGNHEQKIINKVYGFYDEVCIKYSNNIIWKMINSVFDHLSIVCIIDGRYFCVHGGISPRVSINELERVDRFEKIADQSIINDIIWSDPFYRMGASPNPRGNGFLFGEDVLKQFLIFNNVEILIRSHQLAIEGFKWDFDGHCLTIWSAPDYMGKCSNPASVLLIERNMPITPRSIKIFQKAKPSTSASKNTG</sequence>
<dbReference type="EC" id="3.1.3.16" evidence="5"/>
<dbReference type="Pfam" id="PF00149">
    <property type="entry name" value="Metallophos"/>
    <property type="match status" value="1"/>
</dbReference>
<evidence type="ECO:0000256" key="4">
    <source>
        <dbReference type="ARBA" id="ARBA00048336"/>
    </source>
</evidence>
<dbReference type="OMA" id="KIGGYPP"/>
<dbReference type="InterPro" id="IPR047129">
    <property type="entry name" value="PPA2-like"/>
</dbReference>
<organism evidence="7 8">
    <name type="scientific">Vittaforma corneae (strain ATCC 50505)</name>
    <name type="common">Microsporidian parasite</name>
    <name type="synonym">Nosema corneum</name>
    <dbReference type="NCBI Taxonomy" id="993615"/>
    <lineage>
        <taxon>Eukaryota</taxon>
        <taxon>Fungi</taxon>
        <taxon>Fungi incertae sedis</taxon>
        <taxon>Microsporidia</taxon>
        <taxon>Nosematidae</taxon>
        <taxon>Vittaforma</taxon>
    </lineage>
</organism>
<dbReference type="HOGENOM" id="CLU_004962_8_1_1"/>
<accession>L2GNI0</accession>
<proteinExistence type="inferred from homology"/>
<dbReference type="AlphaFoldDB" id="L2GNI0"/>
<reference evidence="8" key="1">
    <citation type="submission" date="2011-05" db="EMBL/GenBank/DDBJ databases">
        <title>The genome sequence of Vittaforma corneae strain ATCC 50505.</title>
        <authorList>
            <consortium name="The Broad Institute Genome Sequencing Platform"/>
            <person name="Cuomo C."/>
            <person name="Didier E."/>
            <person name="Bowers L."/>
            <person name="Young S.K."/>
            <person name="Zeng Q."/>
            <person name="Gargeya S."/>
            <person name="Fitzgerald M."/>
            <person name="Haas B."/>
            <person name="Abouelleil A."/>
            <person name="Alvarado L."/>
            <person name="Arachchi H.M."/>
            <person name="Berlin A."/>
            <person name="Chapman S.B."/>
            <person name="Gearin G."/>
            <person name="Goldberg J."/>
            <person name="Griggs A."/>
            <person name="Gujja S."/>
            <person name="Hansen M."/>
            <person name="Heiman D."/>
            <person name="Howarth C."/>
            <person name="Larimer J."/>
            <person name="Lui A."/>
            <person name="MacDonald P.J.P."/>
            <person name="McCowen C."/>
            <person name="Montmayeur A."/>
            <person name="Murphy C."/>
            <person name="Neiman D."/>
            <person name="Pearson M."/>
            <person name="Priest M."/>
            <person name="Roberts A."/>
            <person name="Saif S."/>
            <person name="Shea T."/>
            <person name="Sisk P."/>
            <person name="Stolte C."/>
            <person name="Sykes S."/>
            <person name="Wortman J."/>
            <person name="Nusbaum C."/>
            <person name="Birren B."/>
        </authorList>
    </citation>
    <scope>NUCLEOTIDE SEQUENCE [LARGE SCALE GENOMIC DNA]</scope>
    <source>
        <strain evidence="8">ATCC 50505</strain>
    </source>
</reference>
<dbReference type="EMBL" id="JH370132">
    <property type="protein sequence ID" value="ELA42396.1"/>
    <property type="molecule type" value="Genomic_DNA"/>
</dbReference>
<protein>
    <recommendedName>
        <fullName evidence="5">Serine/threonine-protein phosphatase</fullName>
        <ecNumber evidence="5">3.1.3.16</ecNumber>
    </recommendedName>
</protein>
<dbReference type="InterPro" id="IPR029052">
    <property type="entry name" value="Metallo-depent_PP-like"/>
</dbReference>
<keyword evidence="3" id="KW-0464">Manganese</keyword>
<dbReference type="InterPro" id="IPR004843">
    <property type="entry name" value="Calcineurin-like_PHP"/>
</dbReference>
<dbReference type="VEuPathDB" id="MicrosporidiaDB:VICG_00495"/>
<dbReference type="InParanoid" id="L2GNI0"/>